<dbReference type="InterPro" id="IPR018080">
    <property type="entry name" value="Band_7/stomatin-like_CS"/>
</dbReference>
<feature type="region of interest" description="Disordered" evidence="6">
    <location>
        <begin position="290"/>
        <end position="392"/>
    </location>
</feature>
<dbReference type="SUPFAM" id="SSF117892">
    <property type="entry name" value="Band 7/SPFH domain"/>
    <property type="match status" value="1"/>
</dbReference>
<keyword evidence="5" id="KW-0472">Membrane</keyword>
<evidence type="ECO:0000256" key="3">
    <source>
        <dbReference type="ARBA" id="ARBA00022692"/>
    </source>
</evidence>
<dbReference type="GO" id="GO:0098552">
    <property type="term" value="C:side of membrane"/>
    <property type="evidence" value="ECO:0007669"/>
    <property type="project" value="UniProtKB-ARBA"/>
</dbReference>
<evidence type="ECO:0000259" key="7">
    <source>
        <dbReference type="SMART" id="SM00244"/>
    </source>
</evidence>
<dbReference type="FunFam" id="3.30.479.30:FF:000004">
    <property type="entry name" value="Putative membrane protease family, stomatin"/>
    <property type="match status" value="1"/>
</dbReference>
<keyword evidence="3" id="KW-0812">Transmembrane</keyword>
<reference evidence="8 9" key="1">
    <citation type="submission" date="2018-11" db="EMBL/GenBank/DDBJ databases">
        <title>Sequencing the genomes of 1000 actinobacteria strains.</title>
        <authorList>
            <person name="Klenk H.-P."/>
        </authorList>
    </citation>
    <scope>NUCLEOTIDE SEQUENCE [LARGE SCALE GENOMIC DNA]</scope>
    <source>
        <strain evidence="8 9">DSM 15700</strain>
    </source>
</reference>
<dbReference type="InterPro" id="IPR001107">
    <property type="entry name" value="Band_7"/>
</dbReference>
<dbReference type="InterPro" id="IPR036013">
    <property type="entry name" value="Band_7/SPFH_dom_sf"/>
</dbReference>
<accession>A0A3N4ZLB6</accession>
<keyword evidence="8" id="KW-0645">Protease</keyword>
<gene>
    <name evidence="8" type="ORF">EDD34_2400</name>
</gene>
<comment type="subcellular location">
    <subcellularLocation>
        <location evidence="1">Membrane</location>
        <topology evidence="1">Single-pass membrane protein</topology>
    </subcellularLocation>
</comment>
<dbReference type="AlphaFoldDB" id="A0A3N4ZLB6"/>
<comment type="caution">
    <text evidence="8">The sequence shown here is derived from an EMBL/GenBank/DDBJ whole genome shotgun (WGS) entry which is preliminary data.</text>
</comment>
<feature type="domain" description="Band 7" evidence="7">
    <location>
        <begin position="23"/>
        <end position="181"/>
    </location>
</feature>
<dbReference type="Gene3D" id="3.30.479.30">
    <property type="entry name" value="Band 7 domain"/>
    <property type="match status" value="1"/>
</dbReference>
<dbReference type="Proteomes" id="UP000280501">
    <property type="component" value="Unassembled WGS sequence"/>
</dbReference>
<sequence length="392" mass="41828">MENIGLWIVLLILVIVVLVALSRAVRIVPQSVALVIERLGKYHMTLTPGFHLLVPFIDKVRAGVDMREQVVSFPPQPVITSDNLVVEIDTVIYFQVTDARSAVYEIANYITAIEQLTVTTLRNVIGSMDLEQTLTSRDQINGQLRGVLDEATGRWGIRVNRVELKSIEPPASVQGAMEQQMRAERDRRAAILTAEGVKQSAILTAEGEKQSAILRAEGSAQSQILEAEGEARAILQVFEAIHRGNADPKLLSYQYIQMLPQLANGTSNTNWVIPTEFTAAMSSIAKGFGGGAAADDSGPTPPVTPSTDLLTGGGILPSPGEALAEAQRQAEAATADATESGTRSGSPFDPSAERGQRPSGSAPTRQTPPGPRPRPVDGGEGDVPPPPAPPQQ</sequence>
<feature type="compositionally biased region" description="Pro residues" evidence="6">
    <location>
        <begin position="383"/>
        <end position="392"/>
    </location>
</feature>
<feature type="compositionally biased region" description="Low complexity" evidence="6">
    <location>
        <begin position="321"/>
        <end position="339"/>
    </location>
</feature>
<dbReference type="PANTHER" id="PTHR43327">
    <property type="entry name" value="STOMATIN-LIKE PROTEIN 2, MITOCHONDRIAL"/>
    <property type="match status" value="1"/>
</dbReference>
<dbReference type="RefSeq" id="WP_123814769.1">
    <property type="nucleotide sequence ID" value="NZ_RKQZ01000001.1"/>
</dbReference>
<organism evidence="8 9">
    <name type="scientific">Myceligenerans xiligouense</name>
    <dbReference type="NCBI Taxonomy" id="253184"/>
    <lineage>
        <taxon>Bacteria</taxon>
        <taxon>Bacillati</taxon>
        <taxon>Actinomycetota</taxon>
        <taxon>Actinomycetes</taxon>
        <taxon>Micrococcales</taxon>
        <taxon>Promicromonosporaceae</taxon>
        <taxon>Myceligenerans</taxon>
    </lineage>
</organism>
<dbReference type="PRINTS" id="PR00721">
    <property type="entry name" value="STOMATIN"/>
</dbReference>
<dbReference type="GO" id="GO:0006508">
    <property type="term" value="P:proteolysis"/>
    <property type="evidence" value="ECO:0007669"/>
    <property type="project" value="UniProtKB-KW"/>
</dbReference>
<dbReference type="InterPro" id="IPR050710">
    <property type="entry name" value="Band7/mec-2_domain"/>
</dbReference>
<dbReference type="PROSITE" id="PS01270">
    <property type="entry name" value="BAND_7"/>
    <property type="match status" value="1"/>
</dbReference>
<dbReference type="GO" id="GO:0008233">
    <property type="term" value="F:peptidase activity"/>
    <property type="evidence" value="ECO:0007669"/>
    <property type="project" value="UniProtKB-KW"/>
</dbReference>
<dbReference type="SMART" id="SM00244">
    <property type="entry name" value="PHB"/>
    <property type="match status" value="1"/>
</dbReference>
<evidence type="ECO:0000256" key="2">
    <source>
        <dbReference type="ARBA" id="ARBA00008164"/>
    </source>
</evidence>
<evidence type="ECO:0000256" key="5">
    <source>
        <dbReference type="ARBA" id="ARBA00023136"/>
    </source>
</evidence>
<keyword evidence="4" id="KW-1133">Transmembrane helix</keyword>
<dbReference type="InterPro" id="IPR001972">
    <property type="entry name" value="Stomatin_HflK_fam"/>
</dbReference>
<keyword evidence="9" id="KW-1185">Reference proteome</keyword>
<evidence type="ECO:0000256" key="1">
    <source>
        <dbReference type="ARBA" id="ARBA00004167"/>
    </source>
</evidence>
<dbReference type="GO" id="GO:0005886">
    <property type="term" value="C:plasma membrane"/>
    <property type="evidence" value="ECO:0007669"/>
    <property type="project" value="UniProtKB-ARBA"/>
</dbReference>
<dbReference type="OrthoDB" id="9809197at2"/>
<evidence type="ECO:0000256" key="4">
    <source>
        <dbReference type="ARBA" id="ARBA00022989"/>
    </source>
</evidence>
<evidence type="ECO:0000256" key="6">
    <source>
        <dbReference type="SAM" id="MobiDB-lite"/>
    </source>
</evidence>
<dbReference type="CDD" id="cd08829">
    <property type="entry name" value="SPFH_paraslipin"/>
    <property type="match status" value="1"/>
</dbReference>
<comment type="similarity">
    <text evidence="2">Belongs to the band 7/mec-2 family.</text>
</comment>
<evidence type="ECO:0000313" key="8">
    <source>
        <dbReference type="EMBL" id="RPF21765.1"/>
    </source>
</evidence>
<protein>
    <submittedName>
        <fullName evidence="8">Regulator of protease activity HflC (Stomatin/prohibitin superfamily)</fullName>
    </submittedName>
</protein>
<proteinExistence type="inferred from homology"/>
<dbReference type="EMBL" id="RKQZ01000001">
    <property type="protein sequence ID" value="RPF21765.1"/>
    <property type="molecule type" value="Genomic_DNA"/>
</dbReference>
<dbReference type="Pfam" id="PF01145">
    <property type="entry name" value="Band_7"/>
    <property type="match status" value="1"/>
</dbReference>
<keyword evidence="8" id="KW-0378">Hydrolase</keyword>
<evidence type="ECO:0000313" key="9">
    <source>
        <dbReference type="Proteomes" id="UP000280501"/>
    </source>
</evidence>
<dbReference type="PANTHER" id="PTHR43327:SF10">
    <property type="entry name" value="STOMATIN-LIKE PROTEIN 2, MITOCHONDRIAL"/>
    <property type="match status" value="1"/>
</dbReference>
<name>A0A3N4ZLB6_9MICO</name>